<reference evidence="2 3" key="1">
    <citation type="submission" date="2022-03" db="EMBL/GenBank/DDBJ databases">
        <title>Genomic Encyclopedia of Type Strains, Phase III (KMG-III): the genomes of soil and plant-associated and newly described type strains.</title>
        <authorList>
            <person name="Whitman W."/>
        </authorList>
    </citation>
    <scope>NUCLEOTIDE SEQUENCE [LARGE SCALE GENOMIC DNA]</scope>
    <source>
        <strain evidence="2 3">BSker1</strain>
    </source>
</reference>
<protein>
    <submittedName>
        <fullName evidence="2">Periplasmic divalent cation tolerance protein</fullName>
    </submittedName>
</protein>
<comment type="caution">
    <text evidence="2">The sequence shown here is derived from an EMBL/GenBank/DDBJ whole genome shotgun (WGS) entry which is preliminary data.</text>
</comment>
<dbReference type="Pfam" id="PF03091">
    <property type="entry name" value="CutA1"/>
    <property type="match status" value="1"/>
</dbReference>
<sequence>MSDHYVLLCTCPDDKTAREIAGQLVAEKLAACVNILPGLTSVYEWQGQVESDPEVLLIIKTAGDRRQAVIERVPALHPYEVPEVIALPIEAGLPAYLDWIIDETRPR</sequence>
<dbReference type="InterPro" id="IPR015867">
    <property type="entry name" value="N-reg_PII/ATP_PRibTrfase_C"/>
</dbReference>
<proteinExistence type="inferred from homology"/>
<dbReference type="PANTHER" id="PTHR23419:SF8">
    <property type="entry name" value="FI09726P"/>
    <property type="match status" value="1"/>
</dbReference>
<evidence type="ECO:0000313" key="3">
    <source>
        <dbReference type="Proteomes" id="UP001523550"/>
    </source>
</evidence>
<comment type="similarity">
    <text evidence="1">Belongs to the CutA family.</text>
</comment>
<keyword evidence="3" id="KW-1185">Reference proteome</keyword>
<evidence type="ECO:0000256" key="1">
    <source>
        <dbReference type="ARBA" id="ARBA00010169"/>
    </source>
</evidence>
<dbReference type="Proteomes" id="UP001523550">
    <property type="component" value="Unassembled WGS sequence"/>
</dbReference>
<dbReference type="RefSeq" id="WP_253451179.1">
    <property type="nucleotide sequence ID" value="NZ_JALJYF010000003.1"/>
</dbReference>
<accession>A0ABT1GBE3</accession>
<dbReference type="InterPro" id="IPR011322">
    <property type="entry name" value="N-reg_PII-like_a/b"/>
</dbReference>
<dbReference type="EMBL" id="JALJYF010000003">
    <property type="protein sequence ID" value="MCP1728612.1"/>
    <property type="molecule type" value="Genomic_DNA"/>
</dbReference>
<gene>
    <name evidence="2" type="ORF">J2T60_002626</name>
</gene>
<dbReference type="InterPro" id="IPR004323">
    <property type="entry name" value="Ion_tolerance_CutA"/>
</dbReference>
<name>A0ABT1GBE3_9GAMM</name>
<dbReference type="PANTHER" id="PTHR23419">
    <property type="entry name" value="DIVALENT CATION TOLERANCE CUTA-RELATED"/>
    <property type="match status" value="1"/>
</dbReference>
<dbReference type="Gene3D" id="3.30.70.120">
    <property type="match status" value="1"/>
</dbReference>
<organism evidence="2 3">
    <name type="scientific">Natronospira proteinivora</name>
    <dbReference type="NCBI Taxonomy" id="1807133"/>
    <lineage>
        <taxon>Bacteria</taxon>
        <taxon>Pseudomonadati</taxon>
        <taxon>Pseudomonadota</taxon>
        <taxon>Gammaproteobacteria</taxon>
        <taxon>Natronospirales</taxon>
        <taxon>Natronospiraceae</taxon>
        <taxon>Natronospira</taxon>
    </lineage>
</organism>
<evidence type="ECO:0000313" key="2">
    <source>
        <dbReference type="EMBL" id="MCP1728612.1"/>
    </source>
</evidence>
<dbReference type="SUPFAM" id="SSF54913">
    <property type="entry name" value="GlnB-like"/>
    <property type="match status" value="1"/>
</dbReference>